<name>A0A7Y0LC20_9GAMM</name>
<keyword evidence="1" id="KW-0472">Membrane</keyword>
<dbReference type="EMBL" id="JABBXH010000002">
    <property type="protein sequence ID" value="NMP31537.1"/>
    <property type="molecule type" value="Genomic_DNA"/>
</dbReference>
<dbReference type="Proteomes" id="UP000568664">
    <property type="component" value="Unassembled WGS sequence"/>
</dbReference>
<evidence type="ECO:0000256" key="1">
    <source>
        <dbReference type="SAM" id="Phobius"/>
    </source>
</evidence>
<reference evidence="2 3" key="1">
    <citation type="submission" date="2020-04" db="EMBL/GenBank/DDBJ databases">
        <title>Thalassotalea sp. M1531, isolated from the surface of marine red alga.</title>
        <authorList>
            <person name="Pang L."/>
            <person name="Lu D.-C."/>
        </authorList>
    </citation>
    <scope>NUCLEOTIDE SEQUENCE [LARGE SCALE GENOMIC DNA]</scope>
    <source>
        <strain evidence="2 3">M1531</strain>
    </source>
</reference>
<sequence>MIYLYLGYLSAQLYSTFTVIQSTSMPFSALLFSIVVFLIWTFIPIVGYIVAYLLGARHRFTNVQLLLIGCGVGWLENGVFYFDLLNNDQLGIGMLLVAIVFFIIAFDTNRHKFGRMLFS</sequence>
<keyword evidence="3" id="KW-1185">Reference proteome</keyword>
<dbReference type="AlphaFoldDB" id="A0A7Y0LC20"/>
<organism evidence="2 3">
    <name type="scientific">Thalassotalea algicola</name>
    <dbReference type="NCBI Taxonomy" id="2716224"/>
    <lineage>
        <taxon>Bacteria</taxon>
        <taxon>Pseudomonadati</taxon>
        <taxon>Pseudomonadota</taxon>
        <taxon>Gammaproteobacteria</taxon>
        <taxon>Alteromonadales</taxon>
        <taxon>Colwelliaceae</taxon>
        <taxon>Thalassotalea</taxon>
    </lineage>
</organism>
<gene>
    <name evidence="2" type="ORF">HII17_08185</name>
</gene>
<evidence type="ECO:0000313" key="2">
    <source>
        <dbReference type="EMBL" id="NMP31537.1"/>
    </source>
</evidence>
<dbReference type="RefSeq" id="WP_169074844.1">
    <property type="nucleotide sequence ID" value="NZ_JABBXH010000002.1"/>
</dbReference>
<accession>A0A7Y0LC20</accession>
<keyword evidence="1" id="KW-0812">Transmembrane</keyword>
<feature type="transmembrane region" description="Helical" evidence="1">
    <location>
        <begin position="65"/>
        <end position="84"/>
    </location>
</feature>
<feature type="transmembrane region" description="Helical" evidence="1">
    <location>
        <begin position="29"/>
        <end position="53"/>
    </location>
</feature>
<protein>
    <submittedName>
        <fullName evidence="2">Uncharacterized protein</fullName>
    </submittedName>
</protein>
<comment type="caution">
    <text evidence="2">The sequence shown here is derived from an EMBL/GenBank/DDBJ whole genome shotgun (WGS) entry which is preliminary data.</text>
</comment>
<feature type="transmembrane region" description="Helical" evidence="1">
    <location>
        <begin position="90"/>
        <end position="106"/>
    </location>
</feature>
<keyword evidence="1" id="KW-1133">Transmembrane helix</keyword>
<proteinExistence type="predicted"/>
<evidence type="ECO:0000313" key="3">
    <source>
        <dbReference type="Proteomes" id="UP000568664"/>
    </source>
</evidence>